<dbReference type="Pfam" id="PF07686">
    <property type="entry name" value="V-set"/>
    <property type="match status" value="1"/>
</dbReference>
<dbReference type="InterPro" id="IPR050504">
    <property type="entry name" value="IgSF_BTN/MOG"/>
</dbReference>
<name>A0A1S3QW79_SALSA</name>
<dbReference type="InterPro" id="IPR003599">
    <property type="entry name" value="Ig_sub"/>
</dbReference>
<dbReference type="SMART" id="SM00409">
    <property type="entry name" value="IG"/>
    <property type="match status" value="1"/>
</dbReference>
<dbReference type="Gene3D" id="2.60.40.10">
    <property type="entry name" value="Immunoglobulins"/>
    <property type="match status" value="1"/>
</dbReference>
<keyword evidence="6" id="KW-1185">Reference proteome</keyword>
<comment type="subcellular location">
    <subcellularLocation>
        <location evidence="1">Membrane</location>
    </subcellularLocation>
</comment>
<evidence type="ECO:0000313" key="6">
    <source>
        <dbReference type="Proteomes" id="UP001652741"/>
    </source>
</evidence>
<gene>
    <name evidence="7" type="primary">LOC106596975</name>
</gene>
<evidence type="ECO:0000256" key="3">
    <source>
        <dbReference type="ARBA" id="ARBA00023319"/>
    </source>
</evidence>
<evidence type="ECO:0000313" key="7">
    <source>
        <dbReference type="RefSeq" id="XP_014043689.2"/>
    </source>
</evidence>
<dbReference type="InterPro" id="IPR036179">
    <property type="entry name" value="Ig-like_dom_sf"/>
</dbReference>
<reference evidence="7" key="1">
    <citation type="submission" date="2025-08" db="UniProtKB">
        <authorList>
            <consortium name="RefSeq"/>
        </authorList>
    </citation>
    <scope>IDENTIFICATION</scope>
</reference>
<dbReference type="PANTHER" id="PTHR24100:SF130">
    <property type="entry name" value="BUTYROPHILIN-LIKE PROTEIN 9"/>
    <property type="match status" value="1"/>
</dbReference>
<feature type="domain" description="Ig-like" evidence="5">
    <location>
        <begin position="8"/>
        <end position="112"/>
    </location>
</feature>
<sequence>MSRVHTDFKLTTAEDSERVGPGDDVTLHCHLSPKTSAVVMTIRWFKGTECIYLYKNGQVTESIGYEGRVSLTAPELEGGNVSLRLRDFRRSDVGRYRCQVIHGEQKEEAAVGLEVASGSRLDFARLYGAAWGRVSEVAQPEPGLEPDQTSLERPENSCAATLPIQPDRA</sequence>
<evidence type="ECO:0000256" key="1">
    <source>
        <dbReference type="ARBA" id="ARBA00004370"/>
    </source>
</evidence>
<organism evidence="6 7">
    <name type="scientific">Salmo salar</name>
    <name type="common">Atlantic salmon</name>
    <dbReference type="NCBI Taxonomy" id="8030"/>
    <lineage>
        <taxon>Eukaryota</taxon>
        <taxon>Metazoa</taxon>
        <taxon>Chordata</taxon>
        <taxon>Craniata</taxon>
        <taxon>Vertebrata</taxon>
        <taxon>Euteleostomi</taxon>
        <taxon>Actinopterygii</taxon>
        <taxon>Neopterygii</taxon>
        <taxon>Teleostei</taxon>
        <taxon>Protacanthopterygii</taxon>
        <taxon>Salmoniformes</taxon>
        <taxon>Salmonidae</taxon>
        <taxon>Salmoninae</taxon>
        <taxon>Salmo</taxon>
    </lineage>
</organism>
<dbReference type="SMART" id="SM00406">
    <property type="entry name" value="IGv"/>
    <property type="match status" value="1"/>
</dbReference>
<dbReference type="InterPro" id="IPR003006">
    <property type="entry name" value="Ig/MHC_CS"/>
</dbReference>
<accession>A0A1S3QW79</accession>
<dbReference type="PROSITE" id="PS50835">
    <property type="entry name" value="IG_LIKE"/>
    <property type="match status" value="1"/>
</dbReference>
<dbReference type="Proteomes" id="UP001652741">
    <property type="component" value="Chromosome ssa11"/>
</dbReference>
<dbReference type="PROSITE" id="PS00290">
    <property type="entry name" value="IG_MHC"/>
    <property type="match status" value="1"/>
</dbReference>
<evidence type="ECO:0000256" key="4">
    <source>
        <dbReference type="SAM" id="MobiDB-lite"/>
    </source>
</evidence>
<dbReference type="InterPro" id="IPR013783">
    <property type="entry name" value="Ig-like_fold"/>
</dbReference>
<feature type="region of interest" description="Disordered" evidence="4">
    <location>
        <begin position="138"/>
        <end position="169"/>
    </location>
</feature>
<dbReference type="GeneID" id="106596975"/>
<evidence type="ECO:0000256" key="2">
    <source>
        <dbReference type="ARBA" id="ARBA00023136"/>
    </source>
</evidence>
<keyword evidence="2" id="KW-0472">Membrane</keyword>
<protein>
    <submittedName>
        <fullName evidence="7">Butyrophilin subfamily 1 member A1-like isoform X1</fullName>
    </submittedName>
</protein>
<dbReference type="RefSeq" id="XP_014043689.2">
    <property type="nucleotide sequence ID" value="XM_014188214.2"/>
</dbReference>
<proteinExistence type="predicted"/>
<dbReference type="SUPFAM" id="SSF48726">
    <property type="entry name" value="Immunoglobulin"/>
    <property type="match status" value="1"/>
</dbReference>
<evidence type="ECO:0000259" key="5">
    <source>
        <dbReference type="PROSITE" id="PS50835"/>
    </source>
</evidence>
<dbReference type="PANTHER" id="PTHR24100">
    <property type="entry name" value="BUTYROPHILIN"/>
    <property type="match status" value="1"/>
</dbReference>
<dbReference type="InterPro" id="IPR007110">
    <property type="entry name" value="Ig-like_dom"/>
</dbReference>
<keyword evidence="3" id="KW-0393">Immunoglobulin domain</keyword>
<dbReference type="InterPro" id="IPR013106">
    <property type="entry name" value="Ig_V-set"/>
</dbReference>